<sequence length="81" mass="8546">MKFLAVLALILCCVVAALASGSGSKRPSDTDHSKSFLHPIGSHANKKIGVDASKPRGNGNAFFNVVRGAQKKEFLKKGGKH</sequence>
<protein>
    <submittedName>
        <fullName evidence="3">Uncharacterized protein</fullName>
    </submittedName>
</protein>
<feature type="region of interest" description="Disordered" evidence="1">
    <location>
        <begin position="21"/>
        <end position="55"/>
    </location>
</feature>
<accession>A0AAV7X575</accession>
<feature type="chain" id="PRO_5043361562" evidence="2">
    <location>
        <begin position="20"/>
        <end position="81"/>
    </location>
</feature>
<comment type="caution">
    <text evidence="3">The sequence shown here is derived from an EMBL/GenBank/DDBJ whole genome shotgun (WGS) entry which is preliminary data.</text>
</comment>
<keyword evidence="4" id="KW-1185">Reference proteome</keyword>
<evidence type="ECO:0000256" key="1">
    <source>
        <dbReference type="SAM" id="MobiDB-lite"/>
    </source>
</evidence>
<gene>
    <name evidence="3" type="ORF">ONE63_002761</name>
</gene>
<evidence type="ECO:0000256" key="2">
    <source>
        <dbReference type="SAM" id="SignalP"/>
    </source>
</evidence>
<organism evidence="3 4">
    <name type="scientific">Megalurothrips usitatus</name>
    <name type="common">bean blossom thrips</name>
    <dbReference type="NCBI Taxonomy" id="439358"/>
    <lineage>
        <taxon>Eukaryota</taxon>
        <taxon>Metazoa</taxon>
        <taxon>Ecdysozoa</taxon>
        <taxon>Arthropoda</taxon>
        <taxon>Hexapoda</taxon>
        <taxon>Insecta</taxon>
        <taxon>Pterygota</taxon>
        <taxon>Neoptera</taxon>
        <taxon>Paraneoptera</taxon>
        <taxon>Thysanoptera</taxon>
        <taxon>Terebrantia</taxon>
        <taxon>Thripoidea</taxon>
        <taxon>Thripidae</taxon>
        <taxon>Megalurothrips</taxon>
    </lineage>
</organism>
<reference evidence="3" key="1">
    <citation type="submission" date="2022-12" db="EMBL/GenBank/DDBJ databases">
        <title>Chromosome-level genome assembly of the bean flower thrips Megalurothrips usitatus.</title>
        <authorList>
            <person name="Ma L."/>
            <person name="Liu Q."/>
            <person name="Li H."/>
            <person name="Cai W."/>
        </authorList>
    </citation>
    <scope>NUCLEOTIDE SEQUENCE</scope>
    <source>
        <strain evidence="3">Cailab_2022a</strain>
    </source>
</reference>
<dbReference type="EMBL" id="JAPTSV010000013">
    <property type="protein sequence ID" value="KAJ1521053.1"/>
    <property type="molecule type" value="Genomic_DNA"/>
</dbReference>
<evidence type="ECO:0000313" key="4">
    <source>
        <dbReference type="Proteomes" id="UP001075354"/>
    </source>
</evidence>
<proteinExistence type="predicted"/>
<keyword evidence="2" id="KW-0732">Signal</keyword>
<dbReference type="Proteomes" id="UP001075354">
    <property type="component" value="Chromosome 13"/>
</dbReference>
<feature type="signal peptide" evidence="2">
    <location>
        <begin position="1"/>
        <end position="19"/>
    </location>
</feature>
<name>A0AAV7X575_9NEOP</name>
<evidence type="ECO:0000313" key="3">
    <source>
        <dbReference type="EMBL" id="KAJ1521053.1"/>
    </source>
</evidence>
<dbReference type="AlphaFoldDB" id="A0AAV7X575"/>